<feature type="compositionally biased region" description="Acidic residues" evidence="6">
    <location>
        <begin position="68"/>
        <end position="79"/>
    </location>
</feature>
<dbReference type="Ensembl" id="ENSPKIT00000008938.1">
    <property type="protein sequence ID" value="ENSPKIP00000028162.1"/>
    <property type="gene ID" value="ENSPKIG00000009913.1"/>
</dbReference>
<evidence type="ECO:0000256" key="3">
    <source>
        <dbReference type="ARBA" id="ARBA00023054"/>
    </source>
</evidence>
<dbReference type="Proteomes" id="UP000261540">
    <property type="component" value="Unplaced"/>
</dbReference>
<feature type="region of interest" description="Disordered" evidence="6">
    <location>
        <begin position="159"/>
        <end position="181"/>
    </location>
</feature>
<dbReference type="STRING" id="1676925.ENSPKIP00000028162"/>
<evidence type="ECO:0000313" key="9">
    <source>
        <dbReference type="Proteomes" id="UP000261540"/>
    </source>
</evidence>
<dbReference type="Pfam" id="PF14604">
    <property type="entry name" value="SH3_9"/>
    <property type="match status" value="2"/>
</dbReference>
<evidence type="ECO:0000256" key="6">
    <source>
        <dbReference type="SAM" id="MobiDB-lite"/>
    </source>
</evidence>
<evidence type="ECO:0000256" key="4">
    <source>
        <dbReference type="ARBA" id="ARBA00023136"/>
    </source>
</evidence>
<evidence type="ECO:0000256" key="1">
    <source>
        <dbReference type="ARBA" id="ARBA00004170"/>
    </source>
</evidence>
<name>A0A3B3SBQ1_9TELE</name>
<feature type="domain" description="SH3" evidence="7">
    <location>
        <begin position="95"/>
        <end position="154"/>
    </location>
</feature>
<feature type="region of interest" description="Disordered" evidence="6">
    <location>
        <begin position="68"/>
        <end position="91"/>
    </location>
</feature>
<evidence type="ECO:0000259" key="7">
    <source>
        <dbReference type="PROSITE" id="PS50002"/>
    </source>
</evidence>
<protein>
    <recommendedName>
        <fullName evidence="7">SH3 domain-containing protein</fullName>
    </recommendedName>
</protein>
<keyword evidence="2 5" id="KW-0728">SH3 domain</keyword>
<reference evidence="8" key="2">
    <citation type="submission" date="2025-09" db="UniProtKB">
        <authorList>
            <consortium name="Ensembl"/>
        </authorList>
    </citation>
    <scope>IDENTIFICATION</scope>
</reference>
<dbReference type="GeneTree" id="ENSGT00950000183088"/>
<proteinExistence type="predicted"/>
<keyword evidence="3" id="KW-0175">Coiled coil</keyword>
<dbReference type="PANTHER" id="PTHR14167">
    <property type="entry name" value="SH3 DOMAIN-CONTAINING"/>
    <property type="match status" value="1"/>
</dbReference>
<reference evidence="8" key="1">
    <citation type="submission" date="2025-08" db="UniProtKB">
        <authorList>
            <consortium name="Ensembl"/>
        </authorList>
    </citation>
    <scope>IDENTIFICATION</scope>
</reference>
<dbReference type="PROSITE" id="PS50002">
    <property type="entry name" value="SH3"/>
    <property type="match status" value="2"/>
</dbReference>
<dbReference type="Gene3D" id="2.30.30.40">
    <property type="entry name" value="SH3 Domains"/>
    <property type="match status" value="2"/>
</dbReference>
<evidence type="ECO:0000313" key="8">
    <source>
        <dbReference type="Ensembl" id="ENSPKIP00000028162.1"/>
    </source>
</evidence>
<dbReference type="PANTHER" id="PTHR14167:SF81">
    <property type="entry name" value="ENDOPHILIN-A"/>
    <property type="match status" value="1"/>
</dbReference>
<evidence type="ECO:0000256" key="2">
    <source>
        <dbReference type="ARBA" id="ARBA00022443"/>
    </source>
</evidence>
<dbReference type="PRINTS" id="PR00452">
    <property type="entry name" value="SH3DOMAIN"/>
</dbReference>
<dbReference type="SMART" id="SM00326">
    <property type="entry name" value="SH3"/>
    <property type="match status" value="2"/>
</dbReference>
<dbReference type="PRINTS" id="PR00499">
    <property type="entry name" value="P67PHOX"/>
</dbReference>
<comment type="subcellular location">
    <subcellularLocation>
        <location evidence="1">Membrane</location>
        <topology evidence="1">Peripheral membrane protein</topology>
    </subcellularLocation>
</comment>
<dbReference type="InterPro" id="IPR001452">
    <property type="entry name" value="SH3_domain"/>
</dbReference>
<keyword evidence="9" id="KW-1185">Reference proteome</keyword>
<dbReference type="FunFam" id="2.30.30.40:FF:000160">
    <property type="entry name" value="dynamin-binding protein isoform X1"/>
    <property type="match status" value="1"/>
</dbReference>
<dbReference type="InterPro" id="IPR036028">
    <property type="entry name" value="SH3-like_dom_sf"/>
</dbReference>
<feature type="domain" description="SH3" evidence="7">
    <location>
        <begin position="1"/>
        <end position="52"/>
    </location>
</feature>
<dbReference type="SUPFAM" id="SSF50044">
    <property type="entry name" value="SH3-domain"/>
    <property type="match status" value="2"/>
</dbReference>
<keyword evidence="4" id="KW-0472">Membrane</keyword>
<accession>A0A3B3SBQ1</accession>
<organism evidence="8 9">
    <name type="scientific">Paramormyrops kingsleyae</name>
    <dbReference type="NCBI Taxonomy" id="1676925"/>
    <lineage>
        <taxon>Eukaryota</taxon>
        <taxon>Metazoa</taxon>
        <taxon>Chordata</taxon>
        <taxon>Craniata</taxon>
        <taxon>Vertebrata</taxon>
        <taxon>Euteleostomi</taxon>
        <taxon>Actinopterygii</taxon>
        <taxon>Neopterygii</taxon>
        <taxon>Teleostei</taxon>
        <taxon>Osteoglossocephala</taxon>
        <taxon>Osteoglossomorpha</taxon>
        <taxon>Osteoglossiformes</taxon>
        <taxon>Mormyridae</taxon>
        <taxon>Paramormyrops</taxon>
    </lineage>
</organism>
<evidence type="ECO:0000256" key="5">
    <source>
        <dbReference type="PROSITE-ProRule" id="PRU00192"/>
    </source>
</evidence>
<dbReference type="AlphaFoldDB" id="A0A3B3SBQ1"/>
<dbReference type="InterPro" id="IPR050384">
    <property type="entry name" value="Endophilin_SH3RF"/>
</dbReference>
<sequence>MSPDPVGLDEELDFCEGDLITIVGVPEPGWLRGELDGRSGIFPEGFVELLAPLRGGGDTQAVARYREEDEEERQQDEEREVGFGEAEVPAGGGEAAGLHGVALYDFRALECGELDFDVGDRILVLRTLEDGWLEGELHGRRGIFPHRFIQLEEPLCHSGQSELRGAESRESPASSLAGRDMDNTKLVCGPTTVWTQIKSWRSSMTALVGAVTTTVKEDVVIPSTVTTALTWSMKTGSDMTALKGTAIMALERSVQIATRRTVMTA</sequence>